<organism evidence="1 2">
    <name type="scientific">Aurantiacibacter gilvus</name>
    <dbReference type="NCBI Taxonomy" id="3139141"/>
    <lineage>
        <taxon>Bacteria</taxon>
        <taxon>Pseudomonadati</taxon>
        <taxon>Pseudomonadota</taxon>
        <taxon>Alphaproteobacteria</taxon>
        <taxon>Sphingomonadales</taxon>
        <taxon>Erythrobacteraceae</taxon>
        <taxon>Aurantiacibacter</taxon>
    </lineage>
</organism>
<reference evidence="1 2" key="1">
    <citation type="submission" date="2024-04" db="EMBL/GenBank/DDBJ databases">
        <title>Aurantiacibacter sp. DGU6 16S ribosomal RNA gene Genome sequencing and assembly.</title>
        <authorList>
            <person name="Park S."/>
        </authorList>
    </citation>
    <scope>NUCLEOTIDE SEQUENCE [LARGE SCALE GENOMIC DNA]</scope>
    <source>
        <strain evidence="1 2">DGU6</strain>
    </source>
</reference>
<evidence type="ECO:0000313" key="1">
    <source>
        <dbReference type="EMBL" id="MEL1250430.1"/>
    </source>
</evidence>
<dbReference type="EMBL" id="JBBYHV010000001">
    <property type="protein sequence ID" value="MEL1250430.1"/>
    <property type="molecule type" value="Genomic_DNA"/>
</dbReference>
<gene>
    <name evidence="1" type="ORF">AAEO60_07085</name>
</gene>
<dbReference type="RefSeq" id="WP_341672949.1">
    <property type="nucleotide sequence ID" value="NZ_JBBYHV010000001.1"/>
</dbReference>
<dbReference type="Proteomes" id="UP001497045">
    <property type="component" value="Unassembled WGS sequence"/>
</dbReference>
<protein>
    <submittedName>
        <fullName evidence="1">Uncharacterized protein</fullName>
    </submittedName>
</protein>
<proteinExistence type="predicted"/>
<accession>A0ABU9IDB7</accession>
<comment type="caution">
    <text evidence="1">The sequence shown here is derived from an EMBL/GenBank/DDBJ whole genome shotgun (WGS) entry which is preliminary data.</text>
</comment>
<sequence>MSEATHPKLENIDLERSKLLEVIYDDESLTLEMEFQVLEGHAKFEPDTEGTCFRKGFISFADIDDLRIKQSQGGSDDETTISSATIEGDYAFLDSGWGEIELTAQWIRVVVD</sequence>
<name>A0ABU9IDB7_9SPHN</name>
<evidence type="ECO:0000313" key="2">
    <source>
        <dbReference type="Proteomes" id="UP001497045"/>
    </source>
</evidence>
<keyword evidence="2" id="KW-1185">Reference proteome</keyword>